<dbReference type="InterPro" id="IPR002925">
    <property type="entry name" value="Dienelactn_hydro"/>
</dbReference>
<name>A0A562SDR6_9BACT</name>
<evidence type="ECO:0000259" key="1">
    <source>
        <dbReference type="Pfam" id="PF01738"/>
    </source>
</evidence>
<keyword evidence="3" id="KW-1185">Reference proteome</keyword>
<dbReference type="RefSeq" id="WP_144888045.1">
    <property type="nucleotide sequence ID" value="NZ_VLLE01000006.1"/>
</dbReference>
<comment type="caution">
    <text evidence="2">The sequence shown here is derived from an EMBL/GenBank/DDBJ whole genome shotgun (WGS) entry which is preliminary data.</text>
</comment>
<dbReference type="GO" id="GO:0016787">
    <property type="term" value="F:hydrolase activity"/>
    <property type="evidence" value="ECO:0007669"/>
    <property type="project" value="UniProtKB-KW"/>
</dbReference>
<evidence type="ECO:0000313" key="2">
    <source>
        <dbReference type="EMBL" id="TWI79273.1"/>
    </source>
</evidence>
<accession>A0A562SDR6</accession>
<dbReference type="InterPro" id="IPR029058">
    <property type="entry name" value="AB_hydrolase_fold"/>
</dbReference>
<keyword evidence="2" id="KW-0378">Hydrolase</keyword>
<sequence length="223" mass="24809">MNFRFNNEVDIPLADVLLKGELTIPLSAEAIVIFSHGSGSSRNSPRNKMVASYLHQHNIGTLLFDLLTPDEDLQYQTRFDIALLAQRLYGATRWLQKQPAAHNCTLGFFGASTGAASALKASVRLSEIEAVVCRGGRPDLAAQDLPQVKAPVLLIVGSYDTDVLALNRNAYNMLTCRRRLDIVENATHLFEEDGKMEIVEKLACKWFEQHLLMADHHVHKSAL</sequence>
<reference evidence="2 3" key="1">
    <citation type="journal article" date="2015" name="Stand. Genomic Sci.">
        <title>Genomic Encyclopedia of Bacterial and Archaeal Type Strains, Phase III: the genomes of soil and plant-associated and newly described type strains.</title>
        <authorList>
            <person name="Whitman W.B."/>
            <person name="Woyke T."/>
            <person name="Klenk H.P."/>
            <person name="Zhou Y."/>
            <person name="Lilburn T.G."/>
            <person name="Beck B.J."/>
            <person name="De Vos P."/>
            <person name="Vandamme P."/>
            <person name="Eisen J.A."/>
            <person name="Garrity G."/>
            <person name="Hugenholtz P."/>
            <person name="Kyrpides N.C."/>
        </authorList>
    </citation>
    <scope>NUCLEOTIDE SEQUENCE [LARGE SCALE GENOMIC DNA]</scope>
    <source>
        <strain evidence="2 3">CGMCC 1.7271</strain>
    </source>
</reference>
<dbReference type="Proteomes" id="UP000316167">
    <property type="component" value="Unassembled WGS sequence"/>
</dbReference>
<dbReference type="EMBL" id="VLLE01000006">
    <property type="protein sequence ID" value="TWI79273.1"/>
    <property type="molecule type" value="Genomic_DNA"/>
</dbReference>
<gene>
    <name evidence="2" type="ORF">IQ13_3676</name>
</gene>
<dbReference type="Pfam" id="PF01738">
    <property type="entry name" value="DLH"/>
    <property type="match status" value="1"/>
</dbReference>
<feature type="domain" description="Dienelactone hydrolase" evidence="1">
    <location>
        <begin position="86"/>
        <end position="209"/>
    </location>
</feature>
<protein>
    <submittedName>
        <fullName evidence="2">Dienelactone hydrolase</fullName>
    </submittedName>
</protein>
<dbReference type="SUPFAM" id="SSF53474">
    <property type="entry name" value="alpha/beta-Hydrolases"/>
    <property type="match status" value="1"/>
</dbReference>
<dbReference type="Gene3D" id="3.40.50.1820">
    <property type="entry name" value="alpha/beta hydrolase"/>
    <property type="match status" value="1"/>
</dbReference>
<proteinExistence type="predicted"/>
<organism evidence="2 3">
    <name type="scientific">Lacibacter cauensis</name>
    <dbReference type="NCBI Taxonomy" id="510947"/>
    <lineage>
        <taxon>Bacteria</taxon>
        <taxon>Pseudomonadati</taxon>
        <taxon>Bacteroidota</taxon>
        <taxon>Chitinophagia</taxon>
        <taxon>Chitinophagales</taxon>
        <taxon>Chitinophagaceae</taxon>
        <taxon>Lacibacter</taxon>
    </lineage>
</organism>
<dbReference type="OrthoDB" id="9810066at2"/>
<dbReference type="AlphaFoldDB" id="A0A562SDR6"/>
<evidence type="ECO:0000313" key="3">
    <source>
        <dbReference type="Proteomes" id="UP000316167"/>
    </source>
</evidence>